<name>A0A3P7F6I6_TOXCA</name>
<protein>
    <submittedName>
        <fullName evidence="1">Uncharacterized protein</fullName>
    </submittedName>
</protein>
<dbReference type="Gene3D" id="3.40.1190.20">
    <property type="match status" value="1"/>
</dbReference>
<dbReference type="SUPFAM" id="SSF53613">
    <property type="entry name" value="Ribokinase-like"/>
    <property type="match status" value="1"/>
</dbReference>
<sequence>MAYLMVSKPDLPLEEQVHRAQLVASISVQRKGAQASYPWAHDLPDEVLS</sequence>
<accession>A0A3P7F6I6</accession>
<organism evidence="1">
    <name type="scientific">Toxocara canis</name>
    <name type="common">Canine roundworm</name>
    <dbReference type="NCBI Taxonomy" id="6265"/>
    <lineage>
        <taxon>Eukaryota</taxon>
        <taxon>Metazoa</taxon>
        <taxon>Ecdysozoa</taxon>
        <taxon>Nematoda</taxon>
        <taxon>Chromadorea</taxon>
        <taxon>Rhabditida</taxon>
        <taxon>Spirurina</taxon>
        <taxon>Ascaridomorpha</taxon>
        <taxon>Ascaridoidea</taxon>
        <taxon>Toxocaridae</taxon>
        <taxon>Toxocara</taxon>
    </lineage>
</organism>
<proteinExistence type="predicted"/>
<gene>
    <name evidence="1" type="ORF">TCNE_LOCUS2420</name>
</gene>
<dbReference type="EMBL" id="UYWY01002415">
    <property type="protein sequence ID" value="VDM28046.1"/>
    <property type="molecule type" value="Genomic_DNA"/>
</dbReference>
<dbReference type="InterPro" id="IPR029056">
    <property type="entry name" value="Ribokinase-like"/>
</dbReference>
<evidence type="ECO:0000313" key="1">
    <source>
        <dbReference type="EMBL" id="VDM28046.1"/>
    </source>
</evidence>
<dbReference type="AlphaFoldDB" id="A0A3P7F6I6"/>
<reference evidence="1" key="1">
    <citation type="submission" date="2018-11" db="EMBL/GenBank/DDBJ databases">
        <authorList>
            <consortium name="Pathogen Informatics"/>
        </authorList>
    </citation>
    <scope>NUCLEOTIDE SEQUENCE [LARGE SCALE GENOMIC DNA]</scope>
</reference>